<evidence type="ECO:0000256" key="3">
    <source>
        <dbReference type="ARBA" id="ARBA00023274"/>
    </source>
</evidence>
<dbReference type="InterPro" id="IPR022666">
    <property type="entry name" value="Ribosomal_uL2_RNA-bd_dom"/>
</dbReference>
<dbReference type="SMART" id="SM01383">
    <property type="entry name" value="Ribosomal_L2"/>
    <property type="match status" value="1"/>
</dbReference>
<evidence type="ECO:0000313" key="7">
    <source>
        <dbReference type="Proteomes" id="UP001642540"/>
    </source>
</evidence>
<dbReference type="Pfam" id="PF03947">
    <property type="entry name" value="Ribosomal_L2_C"/>
    <property type="match status" value="1"/>
</dbReference>
<dbReference type="InterPro" id="IPR014722">
    <property type="entry name" value="Rib_uL2_dom2"/>
</dbReference>
<dbReference type="PANTHER" id="PTHR13691:SF73">
    <property type="entry name" value="LARGE RIBOSOMAL SUBUNIT PROTEIN UL2M"/>
    <property type="match status" value="1"/>
</dbReference>
<dbReference type="EMBL" id="CAXLJM020000024">
    <property type="protein sequence ID" value="CAL8089860.1"/>
    <property type="molecule type" value="Genomic_DNA"/>
</dbReference>
<evidence type="ECO:0000259" key="5">
    <source>
        <dbReference type="SMART" id="SM01383"/>
    </source>
</evidence>
<feature type="domain" description="Large ribosomal subunit protein uL2 RNA-binding" evidence="5">
    <location>
        <begin position="90"/>
        <end position="171"/>
    </location>
</feature>
<proteinExistence type="inferred from homology"/>
<keyword evidence="3" id="KW-0687">Ribonucleoprotein</keyword>
<dbReference type="InterPro" id="IPR008991">
    <property type="entry name" value="Translation_prot_SH3-like_sf"/>
</dbReference>
<organism evidence="6 7">
    <name type="scientific">Orchesella dallaii</name>
    <dbReference type="NCBI Taxonomy" id="48710"/>
    <lineage>
        <taxon>Eukaryota</taxon>
        <taxon>Metazoa</taxon>
        <taxon>Ecdysozoa</taxon>
        <taxon>Arthropoda</taxon>
        <taxon>Hexapoda</taxon>
        <taxon>Collembola</taxon>
        <taxon>Entomobryomorpha</taxon>
        <taxon>Entomobryoidea</taxon>
        <taxon>Orchesellidae</taxon>
        <taxon>Orchesellinae</taxon>
        <taxon>Orchesella</taxon>
    </lineage>
</organism>
<dbReference type="InterPro" id="IPR002171">
    <property type="entry name" value="Ribosomal_uL2"/>
</dbReference>
<evidence type="ECO:0008006" key="8">
    <source>
        <dbReference type="Google" id="ProtNLM"/>
    </source>
</evidence>
<dbReference type="SMART" id="SM01382">
    <property type="entry name" value="Ribosomal_L2_C"/>
    <property type="match status" value="1"/>
</dbReference>
<name>A0ABP1Q790_9HEXA</name>
<dbReference type="InterPro" id="IPR022669">
    <property type="entry name" value="Ribosomal_uL2_C"/>
</dbReference>
<comment type="similarity">
    <text evidence="1">Belongs to the universal ribosomal protein uL2 family.</text>
</comment>
<dbReference type="Gene3D" id="2.30.30.30">
    <property type="match status" value="1"/>
</dbReference>
<dbReference type="Pfam" id="PF00181">
    <property type="entry name" value="Ribosomal_L2_N"/>
    <property type="match status" value="1"/>
</dbReference>
<dbReference type="Gene3D" id="2.40.50.140">
    <property type="entry name" value="Nucleic acid-binding proteins"/>
    <property type="match status" value="1"/>
</dbReference>
<sequence length="334" mass="37041">MLRISNLMRVAGAVGETLTNPLHKNTGVISSIGLSPQRREFNLSHSQLAKFKELNIELPKPGVAGAYYRRVVHYPEKYTIKPVKYTNLAGRDPKTGRVIVGTLGGGIKHPLLWVDYSRHVPEGTEGPLIERVLQVLPEPTRSAHVALVGHADKLRYIIATENMKPGDIIKTSNEITKIAVRANEGDAYPLGSLPVNTLVCCVEVEAGRGGFFARAAGTSCKILRKVGQRVVILHPAKREISLSQDCMAVVGRVSNVLHNTIHIGSPNNLRRMGYRPRSGLWQRKTGRHGRKIRRPPPCQEFVGKDELPKPAPRIKLTLDEDVTHCFYNQPRGTY</sequence>
<dbReference type="Proteomes" id="UP001642540">
    <property type="component" value="Unassembled WGS sequence"/>
</dbReference>
<dbReference type="PANTHER" id="PTHR13691">
    <property type="entry name" value="RIBOSOMAL PROTEIN L2"/>
    <property type="match status" value="1"/>
</dbReference>
<dbReference type="SUPFAM" id="SSF50104">
    <property type="entry name" value="Translation proteins SH3-like domain"/>
    <property type="match status" value="1"/>
</dbReference>
<gene>
    <name evidence="6" type="ORF">ODALV1_LOCUS7487</name>
</gene>
<evidence type="ECO:0000256" key="1">
    <source>
        <dbReference type="ARBA" id="ARBA00005636"/>
    </source>
</evidence>
<accession>A0ABP1Q790</accession>
<reference evidence="6 7" key="1">
    <citation type="submission" date="2024-08" db="EMBL/GenBank/DDBJ databases">
        <authorList>
            <person name="Cucini C."/>
            <person name="Frati F."/>
        </authorList>
    </citation>
    <scope>NUCLEOTIDE SEQUENCE [LARGE SCALE GENOMIC DNA]</scope>
</reference>
<keyword evidence="2" id="KW-0689">Ribosomal protein</keyword>
<dbReference type="InterPro" id="IPR012340">
    <property type="entry name" value="NA-bd_OB-fold"/>
</dbReference>
<feature type="domain" description="Large ribosomal subunit protein uL2 C-terminal" evidence="4">
    <location>
        <begin position="182"/>
        <end position="296"/>
    </location>
</feature>
<evidence type="ECO:0000256" key="2">
    <source>
        <dbReference type="ARBA" id="ARBA00022980"/>
    </source>
</evidence>
<keyword evidence="7" id="KW-1185">Reference proteome</keyword>
<evidence type="ECO:0000313" key="6">
    <source>
        <dbReference type="EMBL" id="CAL8089860.1"/>
    </source>
</evidence>
<protein>
    <recommendedName>
        <fullName evidence="8">39S ribosomal protein L2, mitochondrial</fullName>
    </recommendedName>
</protein>
<dbReference type="SUPFAM" id="SSF50249">
    <property type="entry name" value="Nucleic acid-binding proteins"/>
    <property type="match status" value="1"/>
</dbReference>
<evidence type="ECO:0000259" key="4">
    <source>
        <dbReference type="SMART" id="SM01382"/>
    </source>
</evidence>
<comment type="caution">
    <text evidence="6">The sequence shown here is derived from an EMBL/GenBank/DDBJ whole genome shotgun (WGS) entry which is preliminary data.</text>
</comment>